<dbReference type="Proteomes" id="UP000428333">
    <property type="component" value="Linkage Group LG01"/>
</dbReference>
<accession>A0A6A4M0S6</accession>
<feature type="non-terminal residue" evidence="2">
    <location>
        <position position="1"/>
    </location>
</feature>
<sequence length="78" mass="8554">MRFCGRRYSVDSSPEYDRVPPKRMMRGANSYTEDESSDSAEALSFEHASGSNNGAGPRARAYVSEGGKSAFVFSFCDL</sequence>
<name>A0A6A4M0S6_9ERIC</name>
<feature type="region of interest" description="Disordered" evidence="1">
    <location>
        <begin position="1"/>
        <end position="60"/>
    </location>
</feature>
<keyword evidence="3" id="KW-1185">Reference proteome</keyword>
<gene>
    <name evidence="2" type="ORF">C3L33_01222</name>
</gene>
<proteinExistence type="predicted"/>
<evidence type="ECO:0000256" key="1">
    <source>
        <dbReference type="SAM" id="MobiDB-lite"/>
    </source>
</evidence>
<dbReference type="AlphaFoldDB" id="A0A6A4M0S6"/>
<comment type="caution">
    <text evidence="2">The sequence shown here is derived from an EMBL/GenBank/DDBJ whole genome shotgun (WGS) entry which is preliminary data.</text>
</comment>
<reference evidence="2 3" key="1">
    <citation type="journal article" date="2019" name="Genome Biol. Evol.">
        <title>The Rhododendron genome and chromosomal organization provide insight into shared whole-genome duplications across the heath family (Ericaceae).</title>
        <authorList>
            <person name="Soza V.L."/>
            <person name="Lindsley D."/>
            <person name="Waalkes A."/>
            <person name="Ramage E."/>
            <person name="Patwardhan R.P."/>
            <person name="Burton J.N."/>
            <person name="Adey A."/>
            <person name="Kumar A."/>
            <person name="Qiu R."/>
            <person name="Shendure J."/>
            <person name="Hall B."/>
        </authorList>
    </citation>
    <scope>NUCLEOTIDE SEQUENCE [LARGE SCALE GENOMIC DNA]</scope>
    <source>
        <strain evidence="2">RSF 1966-606</strain>
    </source>
</reference>
<protein>
    <submittedName>
        <fullName evidence="2">Uncharacterized protein</fullName>
    </submittedName>
</protein>
<organism evidence="2 3">
    <name type="scientific">Rhododendron williamsianum</name>
    <dbReference type="NCBI Taxonomy" id="262921"/>
    <lineage>
        <taxon>Eukaryota</taxon>
        <taxon>Viridiplantae</taxon>
        <taxon>Streptophyta</taxon>
        <taxon>Embryophyta</taxon>
        <taxon>Tracheophyta</taxon>
        <taxon>Spermatophyta</taxon>
        <taxon>Magnoliopsida</taxon>
        <taxon>eudicotyledons</taxon>
        <taxon>Gunneridae</taxon>
        <taxon>Pentapetalae</taxon>
        <taxon>asterids</taxon>
        <taxon>Ericales</taxon>
        <taxon>Ericaceae</taxon>
        <taxon>Ericoideae</taxon>
        <taxon>Rhodoreae</taxon>
        <taxon>Rhododendron</taxon>
    </lineage>
</organism>
<evidence type="ECO:0000313" key="2">
    <source>
        <dbReference type="EMBL" id="KAE9466896.1"/>
    </source>
</evidence>
<dbReference type="EMBL" id="QEFC01000074">
    <property type="protein sequence ID" value="KAE9466896.1"/>
    <property type="molecule type" value="Genomic_DNA"/>
</dbReference>
<evidence type="ECO:0000313" key="3">
    <source>
        <dbReference type="Proteomes" id="UP000428333"/>
    </source>
</evidence>